<proteinExistence type="predicted"/>
<reference evidence="4 5" key="1">
    <citation type="submission" date="2019-10" db="EMBL/GenBank/DDBJ databases">
        <title>Genome diversity of Sutterella seckii.</title>
        <authorList>
            <person name="Chaplin A.V."/>
            <person name="Sokolova S.R."/>
            <person name="Mosin K.A."/>
            <person name="Ivanova E.L."/>
            <person name="Kochetkova T.O."/>
            <person name="Goltsov A.Y."/>
            <person name="Trofimov D.Y."/>
            <person name="Efimov B.A."/>
        </authorList>
    </citation>
    <scope>NUCLEOTIDE SEQUENCE [LARGE SCALE GENOMIC DNA]</scope>
    <source>
        <strain evidence="4 5">ASD393</strain>
    </source>
</reference>
<dbReference type="InterPro" id="IPR002173">
    <property type="entry name" value="Carboh/pur_kinase_PfkB_CS"/>
</dbReference>
<dbReference type="PANTHER" id="PTHR10584">
    <property type="entry name" value="SUGAR KINASE"/>
    <property type="match status" value="1"/>
</dbReference>
<evidence type="ECO:0000313" key="4">
    <source>
        <dbReference type="EMBL" id="KAB7660316.1"/>
    </source>
</evidence>
<name>A0A6I1EQ06_9BURK</name>
<organism evidence="4 5">
    <name type="scientific">Sutterella seckii</name>
    <dbReference type="NCBI Taxonomy" id="1944635"/>
    <lineage>
        <taxon>Bacteria</taxon>
        <taxon>Pseudomonadati</taxon>
        <taxon>Pseudomonadota</taxon>
        <taxon>Betaproteobacteria</taxon>
        <taxon>Burkholderiales</taxon>
        <taxon>Sutterellaceae</taxon>
        <taxon>Sutterella</taxon>
    </lineage>
</organism>
<dbReference type="PANTHER" id="PTHR10584:SF166">
    <property type="entry name" value="RIBOKINASE"/>
    <property type="match status" value="1"/>
</dbReference>
<dbReference type="PROSITE" id="PS00583">
    <property type="entry name" value="PFKB_KINASES_1"/>
    <property type="match status" value="1"/>
</dbReference>
<dbReference type="Pfam" id="PF00294">
    <property type="entry name" value="PfkB"/>
    <property type="match status" value="1"/>
</dbReference>
<keyword evidence="1" id="KW-0808">Transferase</keyword>
<dbReference type="InterPro" id="IPR011611">
    <property type="entry name" value="PfkB_dom"/>
</dbReference>
<dbReference type="CDD" id="cd01942">
    <property type="entry name" value="ribokinase_group_A"/>
    <property type="match status" value="1"/>
</dbReference>
<dbReference type="GO" id="GO:0016301">
    <property type="term" value="F:kinase activity"/>
    <property type="evidence" value="ECO:0007669"/>
    <property type="project" value="UniProtKB-KW"/>
</dbReference>
<dbReference type="InterPro" id="IPR029056">
    <property type="entry name" value="Ribokinase-like"/>
</dbReference>
<feature type="domain" description="Carbohydrate kinase PfkB" evidence="3">
    <location>
        <begin position="32"/>
        <end position="294"/>
    </location>
</feature>
<gene>
    <name evidence="4" type="ORF">GBM95_06135</name>
</gene>
<dbReference type="Proteomes" id="UP000430564">
    <property type="component" value="Unassembled WGS sequence"/>
</dbReference>
<dbReference type="RefSeq" id="WP_152158290.1">
    <property type="nucleotide sequence ID" value="NZ_WEHX01000032.1"/>
</dbReference>
<sequence>MSVLITGSVAYDTIFAHEGEFARQLSGNLRNLNTTFLASGMRRDFGGCAANIAFALKRLGGDPVIWGALGMDGEDYLSRFRSFGISTEGLKCFPDVYTAQCVIFTDSLGSQLAVFHPGAMNRSREVPWPRRDGNDLRPKLAILSPGGKTTTLNAANECVRRGIPYLFDVGQELSLFSAEELESLLSRSFGIAYSDFEAEGFEAKTGLTSEAICRTGKLVLRTHGSRGASLFLPQASTAVPIEPLPVAAQNPVGAGDAMRGGFLYGLGRGLDPVVSARIGAIVAARKVASPSAQDYSLTLDGVRKDYEGMWGVPNF</sequence>
<dbReference type="EMBL" id="WEHX01000032">
    <property type="protein sequence ID" value="KAB7660316.1"/>
    <property type="molecule type" value="Genomic_DNA"/>
</dbReference>
<dbReference type="PROSITE" id="PS00584">
    <property type="entry name" value="PFKB_KINASES_2"/>
    <property type="match status" value="1"/>
</dbReference>
<evidence type="ECO:0000313" key="5">
    <source>
        <dbReference type="Proteomes" id="UP000430564"/>
    </source>
</evidence>
<dbReference type="SUPFAM" id="SSF53613">
    <property type="entry name" value="Ribokinase-like"/>
    <property type="match status" value="1"/>
</dbReference>
<protein>
    <submittedName>
        <fullName evidence="4">Carbohydrate kinase family protein</fullName>
    </submittedName>
</protein>
<accession>A0A6I1EQ06</accession>
<evidence type="ECO:0000256" key="2">
    <source>
        <dbReference type="ARBA" id="ARBA00022777"/>
    </source>
</evidence>
<evidence type="ECO:0000256" key="1">
    <source>
        <dbReference type="ARBA" id="ARBA00022679"/>
    </source>
</evidence>
<dbReference type="OrthoDB" id="9779730at2"/>
<comment type="caution">
    <text evidence="4">The sequence shown here is derived from an EMBL/GenBank/DDBJ whole genome shotgun (WGS) entry which is preliminary data.</text>
</comment>
<evidence type="ECO:0000259" key="3">
    <source>
        <dbReference type="Pfam" id="PF00294"/>
    </source>
</evidence>
<keyword evidence="2 4" id="KW-0418">Kinase</keyword>
<dbReference type="AlphaFoldDB" id="A0A6I1EQ06"/>
<dbReference type="Gene3D" id="3.40.1190.20">
    <property type="match status" value="1"/>
</dbReference>